<dbReference type="PROSITE" id="PS00571">
    <property type="entry name" value="AMIDASES"/>
    <property type="match status" value="1"/>
</dbReference>
<feature type="domain" description="Amidase" evidence="1">
    <location>
        <begin position="37"/>
        <end position="256"/>
    </location>
</feature>
<organism evidence="2 3">
    <name type="scientific">Sporosarcina saromensis</name>
    <dbReference type="NCBI Taxonomy" id="359365"/>
    <lineage>
        <taxon>Bacteria</taxon>
        <taxon>Bacillati</taxon>
        <taxon>Bacillota</taxon>
        <taxon>Bacilli</taxon>
        <taxon>Bacillales</taxon>
        <taxon>Caryophanaceae</taxon>
        <taxon>Sporosarcina</taxon>
    </lineage>
</organism>
<dbReference type="InterPro" id="IPR020556">
    <property type="entry name" value="Amidase_CS"/>
</dbReference>
<dbReference type="Gene3D" id="3.90.1300.10">
    <property type="entry name" value="Amidase signature (AS) domain"/>
    <property type="match status" value="1"/>
</dbReference>
<accession>A0ABU4GA48</accession>
<dbReference type="Proteomes" id="UP001282284">
    <property type="component" value="Unassembled WGS sequence"/>
</dbReference>
<dbReference type="Pfam" id="PF01425">
    <property type="entry name" value="Amidase"/>
    <property type="match status" value="2"/>
</dbReference>
<keyword evidence="3" id="KW-1185">Reference proteome</keyword>
<reference evidence="2 3" key="1">
    <citation type="submission" date="2023-06" db="EMBL/GenBank/DDBJ databases">
        <title>Sporosarcina sp. nov., isolated from Korean traditional fermented seafood 'Jeotgal'.</title>
        <authorList>
            <person name="Yang A.I."/>
            <person name="Shin N.-R."/>
        </authorList>
    </citation>
    <scope>NUCLEOTIDE SEQUENCE [LARGE SCALE GENOMIC DNA]</scope>
    <source>
        <strain evidence="2 3">KCTC13119</strain>
    </source>
</reference>
<dbReference type="PANTHER" id="PTHR43372">
    <property type="entry name" value="FATTY-ACID AMIDE HYDROLASE"/>
    <property type="match status" value="1"/>
</dbReference>
<feature type="domain" description="Amidase" evidence="1">
    <location>
        <begin position="377"/>
        <end position="463"/>
    </location>
</feature>
<dbReference type="SUPFAM" id="SSF75304">
    <property type="entry name" value="Amidase signature (AS) enzymes"/>
    <property type="match status" value="1"/>
</dbReference>
<name>A0ABU4GA48_9BACL</name>
<sequence length="484" mass="53247">MRQVGDVLIKDKTVNVLDADAVSIKQLIEQKQMTVTEITETYIQRIKDTNPAVNFLTEDRFSVALQEAEEADRLLATGEAKGALFGVPISMKESFDVMGMQTTGGLQRLKGFVPDEDAEVVDRLKAEGAIILGKTNTPELCFCQETDNKLYGRTNNPWNLDRTAGGSSGGEGAAIALGCAAVGLGSDIGGSIRFPSHFNGVIGFKSGNGSVSQDGSFPYVDNDLQQRMLGIGPIAKSVRDAKLLYSIISDKSIVEQSLDSFTLNVFRTTNYPLSARTSKLLNDVYVFLEDKFSTEREPVPLLDQSALLWQEIMSIDGGKATSSHAFGSRSRSPHIAFVKELWKGNADIHRYLSWALIGAALFKPSHRRMSEMRNELAEGDKLLEAYLEHRLLIMPVYHTAAPRHNVVYKEIFSIQKTFLQYMPFTAYANTWGLPALTIPIGTDEDGMPIGLQIIGKNGNEDAIFSLGALLEKQFLGYKRAELTS</sequence>
<dbReference type="InterPro" id="IPR023631">
    <property type="entry name" value="Amidase_dom"/>
</dbReference>
<dbReference type="EMBL" id="JAUBDI010000010">
    <property type="protein sequence ID" value="MDW0113835.1"/>
    <property type="molecule type" value="Genomic_DNA"/>
</dbReference>
<dbReference type="InterPro" id="IPR052739">
    <property type="entry name" value="FAAH2"/>
</dbReference>
<evidence type="ECO:0000313" key="2">
    <source>
        <dbReference type="EMBL" id="MDW0113835.1"/>
    </source>
</evidence>
<proteinExistence type="predicted"/>
<evidence type="ECO:0000259" key="1">
    <source>
        <dbReference type="Pfam" id="PF01425"/>
    </source>
</evidence>
<gene>
    <name evidence="2" type="ORF">QT711_11610</name>
</gene>
<comment type="caution">
    <text evidence="2">The sequence shown here is derived from an EMBL/GenBank/DDBJ whole genome shotgun (WGS) entry which is preliminary data.</text>
</comment>
<protein>
    <submittedName>
        <fullName evidence="2">Amidase</fullName>
    </submittedName>
</protein>
<evidence type="ECO:0000313" key="3">
    <source>
        <dbReference type="Proteomes" id="UP001282284"/>
    </source>
</evidence>
<dbReference type="RefSeq" id="WP_317944433.1">
    <property type="nucleotide sequence ID" value="NZ_JAUBDI010000010.1"/>
</dbReference>
<dbReference type="InterPro" id="IPR036928">
    <property type="entry name" value="AS_sf"/>
</dbReference>
<dbReference type="PANTHER" id="PTHR43372:SF4">
    <property type="entry name" value="FATTY-ACID AMIDE HYDROLASE 2"/>
    <property type="match status" value="1"/>
</dbReference>